<feature type="transmembrane region" description="Helical" evidence="7">
    <location>
        <begin position="369"/>
        <end position="393"/>
    </location>
</feature>
<dbReference type="PANTHER" id="PTHR42718:SF46">
    <property type="entry name" value="BLR6921 PROTEIN"/>
    <property type="match status" value="1"/>
</dbReference>
<protein>
    <submittedName>
        <fullName evidence="9">DHA2 family efflux MFS transporter permease subunit</fullName>
    </submittedName>
</protein>
<dbReference type="GO" id="GO:0022857">
    <property type="term" value="F:transmembrane transporter activity"/>
    <property type="evidence" value="ECO:0007669"/>
    <property type="project" value="InterPro"/>
</dbReference>
<feature type="transmembrane region" description="Helical" evidence="7">
    <location>
        <begin position="337"/>
        <end position="357"/>
    </location>
</feature>
<dbReference type="PRINTS" id="PR01036">
    <property type="entry name" value="TCRTETB"/>
</dbReference>
<organism evidence="9 10">
    <name type="scientific">Ruficoccus amylovorans</name>
    <dbReference type="NCBI Taxonomy" id="1804625"/>
    <lineage>
        <taxon>Bacteria</taxon>
        <taxon>Pseudomonadati</taxon>
        <taxon>Verrucomicrobiota</taxon>
        <taxon>Opitutia</taxon>
        <taxon>Puniceicoccales</taxon>
        <taxon>Cerasicoccaceae</taxon>
        <taxon>Ruficoccus</taxon>
    </lineage>
</organism>
<feature type="transmembrane region" description="Helical" evidence="7">
    <location>
        <begin position="405"/>
        <end position="426"/>
    </location>
</feature>
<keyword evidence="3" id="KW-1003">Cell membrane</keyword>
<dbReference type="PANTHER" id="PTHR42718">
    <property type="entry name" value="MAJOR FACILITATOR SUPERFAMILY MULTIDRUG TRANSPORTER MFSC"/>
    <property type="match status" value="1"/>
</dbReference>
<feature type="transmembrane region" description="Helical" evidence="7">
    <location>
        <begin position="92"/>
        <end position="114"/>
    </location>
</feature>
<sequence length="525" mass="56666">MDKQPQASIYGENGHPLRYVIVAVVTLASFLEGLDASIITVSLPDMMGTLDASLEQISWVSNGYLLANVIIIPMTGWLAQLFGRKRYFNGSLVLFTFASLMCGLSGSLTEIIIWRVLQGIGGGALVATAQAIIYEVFPPREHARAMSLWGLGLMVGPAMGPAIGGYITGILSWPWIFYVTVPFGALAVVMVSLVVPESPYREKVKKIDLQGLLLLTFAIGSLQYILVKESSLDWGFLGNGMNLAVLCAASAVMFVLRELNIPYPVVDLRILKNIQFTACCIFSFMQALCTLAIVFVTPMLLIDLMGFSALETGMIMFPVAAGTGLSMYIAGKVAHRINPYALILTGLAIFFFAMFKYSTFSFDTPKADLYLPFLLRGIGLGVIFVPLNALAVADLRPEQQANACGLLNLTRQFGSGVGIVIAASVLGKIKANFELVLANAVVPTQPASIVTMSNLERHFIALGVSPDTAQLYGLKTIEYANNLIASSLAFERIFAIFGLSLACVIPLLLLMRKQPASGKPTPARH</sequence>
<name>A0A842HB64_9BACT</name>
<feature type="transmembrane region" description="Helical" evidence="7">
    <location>
        <begin position="239"/>
        <end position="256"/>
    </location>
</feature>
<feature type="domain" description="Major facilitator superfamily (MFS) profile" evidence="8">
    <location>
        <begin position="21"/>
        <end position="458"/>
    </location>
</feature>
<evidence type="ECO:0000256" key="1">
    <source>
        <dbReference type="ARBA" id="ARBA00004651"/>
    </source>
</evidence>
<reference evidence="9 10" key="1">
    <citation type="submission" date="2020-07" db="EMBL/GenBank/DDBJ databases">
        <authorList>
            <person name="Feng X."/>
        </authorList>
    </citation>
    <scope>NUCLEOTIDE SEQUENCE [LARGE SCALE GENOMIC DNA]</scope>
    <source>
        <strain evidence="9 10">JCM31066</strain>
    </source>
</reference>
<feature type="transmembrane region" description="Helical" evidence="7">
    <location>
        <begin position="20"/>
        <end position="43"/>
    </location>
</feature>
<dbReference type="SUPFAM" id="SSF103473">
    <property type="entry name" value="MFS general substrate transporter"/>
    <property type="match status" value="1"/>
</dbReference>
<feature type="transmembrane region" description="Helical" evidence="7">
    <location>
        <begin position="313"/>
        <end position="330"/>
    </location>
</feature>
<accession>A0A842HB64</accession>
<comment type="caution">
    <text evidence="9">The sequence shown here is derived from an EMBL/GenBank/DDBJ whole genome shotgun (WGS) entry which is preliminary data.</text>
</comment>
<dbReference type="CDD" id="cd17503">
    <property type="entry name" value="MFS_LmrB_MDR_like"/>
    <property type="match status" value="1"/>
</dbReference>
<keyword evidence="2" id="KW-0813">Transport</keyword>
<keyword evidence="4 7" id="KW-0812">Transmembrane</keyword>
<feature type="transmembrane region" description="Helical" evidence="7">
    <location>
        <begin position="149"/>
        <end position="169"/>
    </location>
</feature>
<dbReference type="Pfam" id="PF07690">
    <property type="entry name" value="MFS_1"/>
    <property type="match status" value="1"/>
</dbReference>
<evidence type="ECO:0000256" key="5">
    <source>
        <dbReference type="ARBA" id="ARBA00022989"/>
    </source>
</evidence>
<evidence type="ECO:0000256" key="6">
    <source>
        <dbReference type="ARBA" id="ARBA00023136"/>
    </source>
</evidence>
<keyword evidence="6 7" id="KW-0472">Membrane</keyword>
<dbReference type="AlphaFoldDB" id="A0A842HB64"/>
<keyword evidence="10" id="KW-1185">Reference proteome</keyword>
<dbReference type="GO" id="GO:0005886">
    <property type="term" value="C:plasma membrane"/>
    <property type="evidence" value="ECO:0007669"/>
    <property type="project" value="UniProtKB-SubCell"/>
</dbReference>
<dbReference type="NCBIfam" id="TIGR00711">
    <property type="entry name" value="efflux_EmrB"/>
    <property type="match status" value="1"/>
</dbReference>
<proteinExistence type="predicted"/>
<comment type="subcellular location">
    <subcellularLocation>
        <location evidence="1">Cell membrane</location>
        <topology evidence="1">Multi-pass membrane protein</topology>
    </subcellularLocation>
</comment>
<feature type="transmembrane region" description="Helical" evidence="7">
    <location>
        <begin position="276"/>
        <end position="301"/>
    </location>
</feature>
<dbReference type="InterPro" id="IPR004638">
    <property type="entry name" value="EmrB-like"/>
</dbReference>
<evidence type="ECO:0000259" key="8">
    <source>
        <dbReference type="PROSITE" id="PS50850"/>
    </source>
</evidence>
<dbReference type="InterPro" id="IPR011701">
    <property type="entry name" value="MFS"/>
</dbReference>
<evidence type="ECO:0000256" key="2">
    <source>
        <dbReference type="ARBA" id="ARBA00022448"/>
    </source>
</evidence>
<dbReference type="PROSITE" id="PS50850">
    <property type="entry name" value="MFS"/>
    <property type="match status" value="1"/>
</dbReference>
<dbReference type="RefSeq" id="WP_185674386.1">
    <property type="nucleotide sequence ID" value="NZ_JACHVB010000013.1"/>
</dbReference>
<evidence type="ECO:0000313" key="9">
    <source>
        <dbReference type="EMBL" id="MBC2593379.1"/>
    </source>
</evidence>
<evidence type="ECO:0000256" key="7">
    <source>
        <dbReference type="SAM" id="Phobius"/>
    </source>
</evidence>
<dbReference type="InterPro" id="IPR020846">
    <property type="entry name" value="MFS_dom"/>
</dbReference>
<dbReference type="InterPro" id="IPR036259">
    <property type="entry name" value="MFS_trans_sf"/>
</dbReference>
<feature type="transmembrane region" description="Helical" evidence="7">
    <location>
        <begin position="120"/>
        <end position="137"/>
    </location>
</feature>
<evidence type="ECO:0000256" key="3">
    <source>
        <dbReference type="ARBA" id="ARBA00022475"/>
    </source>
</evidence>
<dbReference type="Gene3D" id="1.20.1720.10">
    <property type="entry name" value="Multidrug resistance protein D"/>
    <property type="match status" value="1"/>
</dbReference>
<evidence type="ECO:0000313" key="10">
    <source>
        <dbReference type="Proteomes" id="UP000546464"/>
    </source>
</evidence>
<evidence type="ECO:0000256" key="4">
    <source>
        <dbReference type="ARBA" id="ARBA00022692"/>
    </source>
</evidence>
<dbReference type="EMBL" id="JACHVB010000013">
    <property type="protein sequence ID" value="MBC2593379.1"/>
    <property type="molecule type" value="Genomic_DNA"/>
</dbReference>
<feature type="transmembrane region" description="Helical" evidence="7">
    <location>
        <begin position="63"/>
        <end position="83"/>
    </location>
</feature>
<gene>
    <name evidence="9" type="ORF">H5P28_03810</name>
</gene>
<dbReference type="Proteomes" id="UP000546464">
    <property type="component" value="Unassembled WGS sequence"/>
</dbReference>
<feature type="transmembrane region" description="Helical" evidence="7">
    <location>
        <begin position="493"/>
        <end position="511"/>
    </location>
</feature>
<feature type="transmembrane region" description="Helical" evidence="7">
    <location>
        <begin position="207"/>
        <end position="227"/>
    </location>
</feature>
<dbReference type="Gene3D" id="1.20.1250.20">
    <property type="entry name" value="MFS general substrate transporter like domains"/>
    <property type="match status" value="1"/>
</dbReference>
<feature type="transmembrane region" description="Helical" evidence="7">
    <location>
        <begin position="175"/>
        <end position="195"/>
    </location>
</feature>
<keyword evidence="5 7" id="KW-1133">Transmembrane helix</keyword>